<gene>
    <name evidence="1" type="ORF">ANCDUO_00615</name>
</gene>
<proteinExistence type="predicted"/>
<name>A0A0C2H5C1_9BILA</name>
<evidence type="ECO:0000313" key="2">
    <source>
        <dbReference type="Proteomes" id="UP000054047"/>
    </source>
</evidence>
<reference evidence="1 2" key="1">
    <citation type="submission" date="2013-12" db="EMBL/GenBank/DDBJ databases">
        <title>Draft genome of the parsitic nematode Ancylostoma duodenale.</title>
        <authorList>
            <person name="Mitreva M."/>
        </authorList>
    </citation>
    <scope>NUCLEOTIDE SEQUENCE [LARGE SCALE GENOMIC DNA]</scope>
    <source>
        <strain evidence="1 2">Zhejiang</strain>
    </source>
</reference>
<organism evidence="1 2">
    <name type="scientific">Ancylostoma duodenale</name>
    <dbReference type="NCBI Taxonomy" id="51022"/>
    <lineage>
        <taxon>Eukaryota</taxon>
        <taxon>Metazoa</taxon>
        <taxon>Ecdysozoa</taxon>
        <taxon>Nematoda</taxon>
        <taxon>Chromadorea</taxon>
        <taxon>Rhabditida</taxon>
        <taxon>Rhabditina</taxon>
        <taxon>Rhabditomorpha</taxon>
        <taxon>Strongyloidea</taxon>
        <taxon>Ancylostomatidae</taxon>
        <taxon>Ancylostomatinae</taxon>
        <taxon>Ancylostoma</taxon>
    </lineage>
</organism>
<keyword evidence="2" id="KW-1185">Reference proteome</keyword>
<dbReference type="Proteomes" id="UP000054047">
    <property type="component" value="Unassembled WGS sequence"/>
</dbReference>
<evidence type="ECO:0000313" key="1">
    <source>
        <dbReference type="EMBL" id="KIH69045.1"/>
    </source>
</evidence>
<accession>A0A0C2H5C1</accession>
<dbReference type="EMBL" id="KN726231">
    <property type="protein sequence ID" value="KIH69045.1"/>
    <property type="molecule type" value="Genomic_DNA"/>
</dbReference>
<sequence length="101" mass="11592">MRAPAARNLITTRQRSAAYCKKDQGRTDEVWLDHFSTPTLFNTLFLGSAPFFPSPSPYGWSRDPNLKKTLEHSFKDQSSVFCRKGIYQMLAEDHVNGAYFK</sequence>
<protein>
    <submittedName>
        <fullName evidence="1">Uncharacterized protein</fullName>
    </submittedName>
</protein>
<dbReference type="AlphaFoldDB" id="A0A0C2H5C1"/>